<dbReference type="InterPro" id="IPR009100">
    <property type="entry name" value="AcylCoA_DH/oxidase_NM_dom_sf"/>
</dbReference>
<dbReference type="Gene3D" id="2.40.110.10">
    <property type="entry name" value="Butyryl-CoA Dehydrogenase, subunit A, domain 2"/>
    <property type="match status" value="1"/>
</dbReference>
<dbReference type="GO" id="GO:0016627">
    <property type="term" value="F:oxidoreductase activity, acting on the CH-CH group of donors"/>
    <property type="evidence" value="ECO:0007669"/>
    <property type="project" value="InterPro"/>
</dbReference>
<evidence type="ECO:0000313" key="3">
    <source>
        <dbReference type="Proteomes" id="UP000326396"/>
    </source>
</evidence>
<accession>A0A5N6LXH7</accession>
<dbReference type="Proteomes" id="UP000326396">
    <property type="component" value="Linkage Group LG7"/>
</dbReference>
<protein>
    <submittedName>
        <fullName evidence="2">Uncharacterized protein</fullName>
    </submittedName>
</protein>
<keyword evidence="1" id="KW-0812">Transmembrane</keyword>
<dbReference type="EMBL" id="SZYD01000017">
    <property type="protein sequence ID" value="KAD3066344.1"/>
    <property type="molecule type" value="Genomic_DNA"/>
</dbReference>
<keyword evidence="1" id="KW-1133">Transmembrane helix</keyword>
<evidence type="ECO:0000256" key="1">
    <source>
        <dbReference type="SAM" id="Phobius"/>
    </source>
</evidence>
<organism evidence="2 3">
    <name type="scientific">Mikania micrantha</name>
    <name type="common">bitter vine</name>
    <dbReference type="NCBI Taxonomy" id="192012"/>
    <lineage>
        <taxon>Eukaryota</taxon>
        <taxon>Viridiplantae</taxon>
        <taxon>Streptophyta</taxon>
        <taxon>Embryophyta</taxon>
        <taxon>Tracheophyta</taxon>
        <taxon>Spermatophyta</taxon>
        <taxon>Magnoliopsida</taxon>
        <taxon>eudicotyledons</taxon>
        <taxon>Gunneridae</taxon>
        <taxon>Pentapetalae</taxon>
        <taxon>asterids</taxon>
        <taxon>campanulids</taxon>
        <taxon>Asterales</taxon>
        <taxon>Asteraceae</taxon>
        <taxon>Asteroideae</taxon>
        <taxon>Heliantheae alliance</taxon>
        <taxon>Eupatorieae</taxon>
        <taxon>Mikania</taxon>
    </lineage>
</organism>
<dbReference type="SUPFAM" id="SSF56645">
    <property type="entry name" value="Acyl-CoA dehydrogenase NM domain-like"/>
    <property type="match status" value="1"/>
</dbReference>
<keyword evidence="3" id="KW-1185">Reference proteome</keyword>
<proteinExistence type="predicted"/>
<keyword evidence="1" id="KW-0472">Membrane</keyword>
<sequence>MEALWNLEDKLKLSTQEAVIFFSATAFIAVAVVGLCAATTLRKRGAKNIQDGGGVIEPVATNEPAGQWLRVKKGLTGSVQWSKGGKWDGNMSASRKEQPTPLLARGGGEAGWPSHNAGSPVWQRPILMGEKCEFPRFSGLILYDERGKPIDQGNSGDIEVLLRYECKEQLQEWLISMLNGTIRSAFASSDAVLGLVPMTIIVNINTPGLKILRRLTAFGFDDAPHGHAEVSFEKLRVPSSDRLGYLDQMINGWEVTDGNGWFAETIADNRVHILQGLLLLLVVDELIRMYDNWKTAPTELTVVTNRLSYDMNGQPYQAQIKQFKRAYMYGIPENCSVDWFLMILLKVGLEI</sequence>
<name>A0A5N6LXH7_9ASTR</name>
<gene>
    <name evidence="2" type="ORF">E3N88_34224</name>
</gene>
<dbReference type="InterPro" id="IPR046373">
    <property type="entry name" value="Acyl-CoA_Oxase/DH_mid-dom_sf"/>
</dbReference>
<evidence type="ECO:0000313" key="2">
    <source>
        <dbReference type="EMBL" id="KAD3066344.1"/>
    </source>
</evidence>
<dbReference type="PANTHER" id="PTHR33237:SF21">
    <property type="entry name" value="TRANSMEMBRANE PROTEIN"/>
    <property type="match status" value="1"/>
</dbReference>
<dbReference type="PANTHER" id="PTHR33237">
    <property type="entry name" value="F2P16.13 PROTEIN-RELATED"/>
    <property type="match status" value="1"/>
</dbReference>
<reference evidence="2 3" key="1">
    <citation type="submission" date="2019-05" db="EMBL/GenBank/DDBJ databases">
        <title>Mikania micrantha, genome provides insights into the molecular mechanism of rapid growth.</title>
        <authorList>
            <person name="Liu B."/>
        </authorList>
    </citation>
    <scope>NUCLEOTIDE SEQUENCE [LARGE SCALE GENOMIC DNA]</scope>
    <source>
        <strain evidence="2">NLD-2019</strain>
        <tissue evidence="2">Leaf</tissue>
    </source>
</reference>
<feature type="transmembrane region" description="Helical" evidence="1">
    <location>
        <begin position="20"/>
        <end position="41"/>
    </location>
</feature>
<dbReference type="AlphaFoldDB" id="A0A5N6LXH7"/>
<dbReference type="OrthoDB" id="1874222at2759"/>
<comment type="caution">
    <text evidence="2">The sequence shown here is derived from an EMBL/GenBank/DDBJ whole genome shotgun (WGS) entry which is preliminary data.</text>
</comment>